<sequence>MNSFIKILKNTDPKIILFMGALTLFGGILSPVLWPPAEGVTLPSLTQLPFFMFLVGVESFTFALGVVFLMKGRPLIERLTEGSKLRGQLMYFSIAWQLMSWLPHDGFHRSIGMDITGLLFLEYAFHLTLIMSSMVIAYCFFKPLESGA</sequence>
<dbReference type="STRING" id="1802627.A3A70_03325"/>
<dbReference type="EMBL" id="MEVK01000039">
    <property type="protein sequence ID" value="OGC58292.1"/>
    <property type="molecule type" value="Genomic_DNA"/>
</dbReference>
<proteinExistence type="predicted"/>
<evidence type="ECO:0000313" key="3">
    <source>
        <dbReference type="Proteomes" id="UP000178964"/>
    </source>
</evidence>
<comment type="caution">
    <text evidence="2">The sequence shown here is derived from an EMBL/GenBank/DDBJ whole genome shotgun (WGS) entry which is preliminary data.</text>
</comment>
<dbReference type="Proteomes" id="UP000178964">
    <property type="component" value="Unassembled WGS sequence"/>
</dbReference>
<feature type="transmembrane region" description="Helical" evidence="1">
    <location>
        <begin position="15"/>
        <end position="34"/>
    </location>
</feature>
<protein>
    <submittedName>
        <fullName evidence="2">Uncharacterized protein</fullName>
    </submittedName>
</protein>
<keyword evidence="1" id="KW-0812">Transmembrane</keyword>
<reference evidence="2 3" key="1">
    <citation type="journal article" date="2016" name="Nat. Commun.">
        <title>Thousands of microbial genomes shed light on interconnected biogeochemical processes in an aquifer system.</title>
        <authorList>
            <person name="Anantharaman K."/>
            <person name="Brown C.T."/>
            <person name="Hug L.A."/>
            <person name="Sharon I."/>
            <person name="Castelle C.J."/>
            <person name="Probst A.J."/>
            <person name="Thomas B.C."/>
            <person name="Singh A."/>
            <person name="Wilkins M.J."/>
            <person name="Karaoz U."/>
            <person name="Brodie E.L."/>
            <person name="Williams K.H."/>
            <person name="Hubbard S.S."/>
            <person name="Banfield J.F."/>
        </authorList>
    </citation>
    <scope>NUCLEOTIDE SEQUENCE [LARGE SCALE GENOMIC DNA]</scope>
</reference>
<gene>
    <name evidence="2" type="ORF">A3A70_03325</name>
</gene>
<feature type="transmembrane region" description="Helical" evidence="1">
    <location>
        <begin position="124"/>
        <end position="141"/>
    </location>
</feature>
<name>A0A1F4VM42_UNCKA</name>
<accession>A0A1F4VM42</accession>
<evidence type="ECO:0000256" key="1">
    <source>
        <dbReference type="SAM" id="Phobius"/>
    </source>
</evidence>
<evidence type="ECO:0000313" key="2">
    <source>
        <dbReference type="EMBL" id="OGC58292.1"/>
    </source>
</evidence>
<keyword evidence="1" id="KW-1133">Transmembrane helix</keyword>
<organism evidence="2 3">
    <name type="scientific">candidate division WWE3 bacterium RIFCSPLOWO2_01_FULL_42_11</name>
    <dbReference type="NCBI Taxonomy" id="1802627"/>
    <lineage>
        <taxon>Bacteria</taxon>
        <taxon>Katanobacteria</taxon>
    </lineage>
</organism>
<keyword evidence="1" id="KW-0472">Membrane</keyword>
<dbReference type="AlphaFoldDB" id="A0A1F4VM42"/>
<feature type="transmembrane region" description="Helical" evidence="1">
    <location>
        <begin position="46"/>
        <end position="69"/>
    </location>
</feature>